<evidence type="ECO:0000313" key="2">
    <source>
        <dbReference type="Proteomes" id="UP001221686"/>
    </source>
</evidence>
<sequence>MRTLALGAALLCGAACIPFEPYWLIQDARVLGTRMTVVEPGGYSTLVQVPYGQRRASGLPLDTVELEWMVAAVDDDEVQPPIWLACTWPNCIDDYYRTGHALYDCPHPLPLDIRWACRLGEGHTVRVGFAGAFGLQSGFAYGGLSVMAIGSRTPEVASAACLERYGADPHAGLEKCLIARDIHVLGPLWAVLPFAPELGELPLEIFGQEPDTHPDIVGFRVTRERGPERLELLVELDDTVSVEPGEHITVLPLVIGGAQEYSDFFDGDTDGPAEPELHPGYEFISTRVQLTALVDEFAAPEDFSYEAAIEWLVPEHPEPMTMFVSTRDNRAGRGFARLHFVSDDR</sequence>
<gene>
    <name evidence="1" type="ORF">POL25_11580</name>
</gene>
<reference evidence="1 2" key="1">
    <citation type="submission" date="2022-11" db="EMBL/GenBank/DDBJ databases">
        <title>Minimal conservation of predation-associated metabolite biosynthetic gene clusters underscores biosynthetic potential of Myxococcota including descriptions for ten novel species: Archangium lansinium sp. nov., Myxococcus landrumus sp. nov., Nannocystis bai.</title>
        <authorList>
            <person name="Ahearne A."/>
            <person name="Stevens C."/>
            <person name="Dowd S."/>
        </authorList>
    </citation>
    <scope>NUCLEOTIDE SEQUENCE [LARGE SCALE GENOMIC DNA]</scope>
    <source>
        <strain evidence="1 2">BB15-2</strain>
    </source>
</reference>
<dbReference type="RefSeq" id="WP_272086023.1">
    <property type="nucleotide sequence ID" value="NZ_JAQNDL010000001.1"/>
</dbReference>
<dbReference type="EMBL" id="JAQNDL010000001">
    <property type="protein sequence ID" value="MDC0717539.1"/>
    <property type="molecule type" value="Genomic_DNA"/>
</dbReference>
<name>A0ABT5DV70_9BACT</name>
<accession>A0ABT5DV70</accession>
<keyword evidence="2" id="KW-1185">Reference proteome</keyword>
<protein>
    <submittedName>
        <fullName evidence="1">Uncharacterized protein</fullName>
    </submittedName>
</protein>
<comment type="caution">
    <text evidence="1">The sequence shown here is derived from an EMBL/GenBank/DDBJ whole genome shotgun (WGS) entry which is preliminary data.</text>
</comment>
<evidence type="ECO:0000313" key="1">
    <source>
        <dbReference type="EMBL" id="MDC0717539.1"/>
    </source>
</evidence>
<proteinExistence type="predicted"/>
<organism evidence="1 2">
    <name type="scientific">Nannocystis bainbridge</name>
    <dbReference type="NCBI Taxonomy" id="2995303"/>
    <lineage>
        <taxon>Bacteria</taxon>
        <taxon>Pseudomonadati</taxon>
        <taxon>Myxococcota</taxon>
        <taxon>Polyangia</taxon>
        <taxon>Nannocystales</taxon>
        <taxon>Nannocystaceae</taxon>
        <taxon>Nannocystis</taxon>
    </lineage>
</organism>
<dbReference type="Proteomes" id="UP001221686">
    <property type="component" value="Unassembled WGS sequence"/>
</dbReference>